<sequence length="217" mass="23313">MAATTFLCFNLQSTSALPPSCAQISQTLSLNLTTEPPCAQGTPAPLPRIGQPFTRTSHENLQDALPPSVTSGPRSASLRLRHKQTLSCTSSLRSSLLLKLGALLLLIALRWHLTLYTPPTISFPRFKQESVIDIAHNSRPPSSKNSRFPPLLLPSQESAGCVASYSCFAASRALPVLPAASPRHFGLGYIPQRSDVHTGYVSATSPTCRGLALLDRV</sequence>
<gene>
    <name evidence="2" type="ORF">M440DRAFT_1198869</name>
</gene>
<protein>
    <submittedName>
        <fullName evidence="2">Uncharacterized protein</fullName>
    </submittedName>
</protein>
<reference evidence="2 3" key="1">
    <citation type="submission" date="2016-07" db="EMBL/GenBank/DDBJ databases">
        <title>Multiple horizontal gene transfer events from other fungi enriched the ability of initially mycotrophic Trichoderma (Ascomycota) to feed on dead plant biomass.</title>
        <authorList>
            <consortium name="DOE Joint Genome Institute"/>
            <person name="Aerts A."/>
            <person name="Atanasova L."/>
            <person name="Chenthamara K."/>
            <person name="Zhang J."/>
            <person name="Grujic M."/>
            <person name="Henrissat B."/>
            <person name="Kuo A."/>
            <person name="Salamov A."/>
            <person name="Lipzen A."/>
            <person name="Labutti K."/>
            <person name="Barry K."/>
            <person name="Miao Y."/>
            <person name="Rahimi M.J."/>
            <person name="Shen Q."/>
            <person name="Grigoriev I.V."/>
            <person name="Kubicek C.P."/>
            <person name="Druzhinina I.S."/>
        </authorList>
    </citation>
    <scope>NUCLEOTIDE SEQUENCE [LARGE SCALE GENOMIC DNA]</scope>
    <source>
        <strain evidence="2 3">ATCC 18648</strain>
    </source>
</reference>
<feature type="signal peptide" evidence="1">
    <location>
        <begin position="1"/>
        <end position="16"/>
    </location>
</feature>
<evidence type="ECO:0000313" key="3">
    <source>
        <dbReference type="Proteomes" id="UP000240760"/>
    </source>
</evidence>
<evidence type="ECO:0000313" key="2">
    <source>
        <dbReference type="EMBL" id="PTB78648.1"/>
    </source>
</evidence>
<name>A0A2T4CAV0_TRILO</name>
<proteinExistence type="predicted"/>
<keyword evidence="1" id="KW-0732">Signal</keyword>
<accession>A0A2T4CAV0</accession>
<organism evidence="2 3">
    <name type="scientific">Trichoderma longibrachiatum ATCC 18648</name>
    <dbReference type="NCBI Taxonomy" id="983965"/>
    <lineage>
        <taxon>Eukaryota</taxon>
        <taxon>Fungi</taxon>
        <taxon>Dikarya</taxon>
        <taxon>Ascomycota</taxon>
        <taxon>Pezizomycotina</taxon>
        <taxon>Sordariomycetes</taxon>
        <taxon>Hypocreomycetidae</taxon>
        <taxon>Hypocreales</taxon>
        <taxon>Hypocreaceae</taxon>
        <taxon>Trichoderma</taxon>
    </lineage>
</organism>
<keyword evidence="3" id="KW-1185">Reference proteome</keyword>
<dbReference type="AlphaFoldDB" id="A0A2T4CAV0"/>
<evidence type="ECO:0000256" key="1">
    <source>
        <dbReference type="SAM" id="SignalP"/>
    </source>
</evidence>
<dbReference type="Proteomes" id="UP000240760">
    <property type="component" value="Unassembled WGS sequence"/>
</dbReference>
<dbReference type="EMBL" id="KZ679129">
    <property type="protein sequence ID" value="PTB78648.1"/>
    <property type="molecule type" value="Genomic_DNA"/>
</dbReference>
<feature type="chain" id="PRO_5015735153" evidence="1">
    <location>
        <begin position="17"/>
        <end position="217"/>
    </location>
</feature>